<dbReference type="EC" id="6.5.1.1" evidence="1"/>
<dbReference type="InterPro" id="IPR016059">
    <property type="entry name" value="DNA_ligase_ATP-dep_CS"/>
</dbReference>
<evidence type="ECO:0000259" key="16">
    <source>
        <dbReference type="PROSITE" id="PS50160"/>
    </source>
</evidence>
<dbReference type="PROSITE" id="PS50160">
    <property type="entry name" value="DNA_LIGASE_A3"/>
    <property type="match status" value="1"/>
</dbReference>
<dbReference type="PROSITE" id="PS00333">
    <property type="entry name" value="DNA_LIGASE_A2"/>
    <property type="match status" value="1"/>
</dbReference>
<dbReference type="InterPro" id="IPR050191">
    <property type="entry name" value="ATP-dep_DNA_ligase"/>
</dbReference>
<evidence type="ECO:0000256" key="3">
    <source>
        <dbReference type="ARBA" id="ARBA00022618"/>
    </source>
</evidence>
<keyword evidence="4" id="KW-0235">DNA replication</keyword>
<dbReference type="Proteomes" id="UP000238296">
    <property type="component" value="Unassembled WGS sequence"/>
</dbReference>
<dbReference type="Gene3D" id="2.40.50.140">
    <property type="entry name" value="Nucleic acid-binding proteins"/>
    <property type="match status" value="1"/>
</dbReference>
<protein>
    <recommendedName>
        <fullName evidence="15">DNA ligase B</fullName>
        <ecNumber evidence="1">6.5.1.1</ecNumber>
    </recommendedName>
</protein>
<gene>
    <name evidence="17" type="primary">ligB</name>
    <name evidence="17" type="ORF">C1Y40_01869</name>
</gene>
<keyword evidence="3" id="KW-0132">Cell division</keyword>
<dbReference type="GO" id="GO:0006281">
    <property type="term" value="P:DNA repair"/>
    <property type="evidence" value="ECO:0007669"/>
    <property type="project" value="UniProtKB-KW"/>
</dbReference>
<keyword evidence="7" id="KW-0227">DNA damage</keyword>
<evidence type="ECO:0000256" key="9">
    <source>
        <dbReference type="ARBA" id="ARBA00022842"/>
    </source>
</evidence>
<evidence type="ECO:0000256" key="1">
    <source>
        <dbReference type="ARBA" id="ARBA00012727"/>
    </source>
</evidence>
<dbReference type="PANTHER" id="PTHR45674:SF13">
    <property type="entry name" value="DNA LIGASE-RELATED"/>
    <property type="match status" value="1"/>
</dbReference>
<evidence type="ECO:0000256" key="10">
    <source>
        <dbReference type="ARBA" id="ARBA00023172"/>
    </source>
</evidence>
<dbReference type="AlphaFoldDB" id="A0A2S8BMK5"/>
<proteinExistence type="predicted"/>
<dbReference type="Gene3D" id="3.30.470.30">
    <property type="entry name" value="DNA ligase/mRNA capping enzyme"/>
    <property type="match status" value="1"/>
</dbReference>
<comment type="caution">
    <text evidence="17">The sequence shown here is derived from an EMBL/GenBank/DDBJ whole genome shotgun (WGS) entry which is preliminary data.</text>
</comment>
<evidence type="ECO:0000256" key="15">
    <source>
        <dbReference type="ARBA" id="ARBA00074842"/>
    </source>
</evidence>
<dbReference type="SUPFAM" id="SSF50249">
    <property type="entry name" value="Nucleic acid-binding proteins"/>
    <property type="match status" value="1"/>
</dbReference>
<dbReference type="InterPro" id="IPR012340">
    <property type="entry name" value="NA-bd_OB-fold"/>
</dbReference>
<dbReference type="GO" id="GO:0005524">
    <property type="term" value="F:ATP binding"/>
    <property type="evidence" value="ECO:0007669"/>
    <property type="project" value="UniProtKB-KW"/>
</dbReference>
<dbReference type="Pfam" id="PF04679">
    <property type="entry name" value="DNA_ligase_A_C"/>
    <property type="match status" value="1"/>
</dbReference>
<dbReference type="PANTHER" id="PTHR45674">
    <property type="entry name" value="DNA LIGASE 1/3 FAMILY MEMBER"/>
    <property type="match status" value="1"/>
</dbReference>
<dbReference type="GO" id="GO:0006310">
    <property type="term" value="P:DNA recombination"/>
    <property type="evidence" value="ECO:0007669"/>
    <property type="project" value="UniProtKB-KW"/>
</dbReference>
<evidence type="ECO:0000256" key="14">
    <source>
        <dbReference type="ARBA" id="ARBA00054532"/>
    </source>
</evidence>
<dbReference type="CDD" id="cd07972">
    <property type="entry name" value="OBF_DNA_ligase_Arch_LigB"/>
    <property type="match status" value="1"/>
</dbReference>
<evidence type="ECO:0000256" key="12">
    <source>
        <dbReference type="ARBA" id="ARBA00023306"/>
    </source>
</evidence>
<organism evidence="17 18">
    <name type="scientific">Mycobacterium talmoniae</name>
    <dbReference type="NCBI Taxonomy" id="1858794"/>
    <lineage>
        <taxon>Bacteria</taxon>
        <taxon>Bacillati</taxon>
        <taxon>Actinomycetota</taxon>
        <taxon>Actinomycetes</taxon>
        <taxon>Mycobacteriales</taxon>
        <taxon>Mycobacteriaceae</taxon>
        <taxon>Mycobacterium</taxon>
    </lineage>
</organism>
<evidence type="ECO:0000313" key="18">
    <source>
        <dbReference type="Proteomes" id="UP000238296"/>
    </source>
</evidence>
<dbReference type="InterPro" id="IPR012310">
    <property type="entry name" value="DNA_ligase_ATP-dep_cent"/>
</dbReference>
<keyword evidence="8" id="KW-0067">ATP-binding</keyword>
<dbReference type="GO" id="GO:0003910">
    <property type="term" value="F:DNA ligase (ATP) activity"/>
    <property type="evidence" value="ECO:0007669"/>
    <property type="project" value="UniProtKB-EC"/>
</dbReference>
<dbReference type="GO" id="GO:0006260">
    <property type="term" value="P:DNA replication"/>
    <property type="evidence" value="ECO:0007669"/>
    <property type="project" value="UniProtKB-KW"/>
</dbReference>
<evidence type="ECO:0000256" key="11">
    <source>
        <dbReference type="ARBA" id="ARBA00023204"/>
    </source>
</evidence>
<sequence length="213" mass="23039">MFFFDVLHRDGVDLLDAPTTDRLAVLDEIVPAAHRVDRLITADPAAAAQFLAATLAAGHEGVMAKSLTAAYQAGRRGAGWLKVKPVHTLDLVVLAVEWGSGRRSGKLSNIHLGARDPATGGYVMLGKTFKGMTDAMLDWQTARFLQLAVGPTDGYVVRLRPEQVVEIAFDGVQRSARYPGGLALRFARVLRYRDDKPAAEADTIDAVRALYPG</sequence>
<evidence type="ECO:0000256" key="4">
    <source>
        <dbReference type="ARBA" id="ARBA00022705"/>
    </source>
</evidence>
<evidence type="ECO:0000313" key="17">
    <source>
        <dbReference type="EMBL" id="PQM47910.1"/>
    </source>
</evidence>
<dbReference type="GO" id="GO:0051301">
    <property type="term" value="P:cell division"/>
    <property type="evidence" value="ECO:0007669"/>
    <property type="project" value="UniProtKB-KW"/>
</dbReference>
<reference evidence="17 18" key="1">
    <citation type="journal article" date="2017" name="Int. J. Syst. Evol. Microbiol.">
        <title>Mycobacterium talmoniae sp. nov., a slowly growing mycobacterium isolated from human respiratory samples.</title>
        <authorList>
            <person name="Davidson R.M."/>
            <person name="DeGroote M.A."/>
            <person name="Marola J.L."/>
            <person name="Buss S."/>
            <person name="Jones V."/>
            <person name="McNeil M.R."/>
            <person name="Freifeld A.G."/>
            <person name="Elaine Epperson L."/>
            <person name="Hasan N.A."/>
            <person name="Jackson M."/>
            <person name="Iwen P.C."/>
            <person name="Salfinger M."/>
            <person name="Strong M."/>
        </authorList>
    </citation>
    <scope>NUCLEOTIDE SEQUENCE [LARGE SCALE GENOMIC DNA]</scope>
    <source>
        <strain evidence="17 18">ATCC BAA-2683</strain>
    </source>
</reference>
<keyword evidence="11" id="KW-0234">DNA repair</keyword>
<feature type="domain" description="ATP-dependent DNA ligase family profile" evidence="16">
    <location>
        <begin position="1"/>
        <end position="116"/>
    </location>
</feature>
<comment type="function">
    <text evidence="14">DNA ligase that seals nicks in double-stranded DNA during DNA replication, DNA recombination and DNA repair.</text>
</comment>
<keyword evidence="9" id="KW-0460">Magnesium</keyword>
<dbReference type="SUPFAM" id="SSF56091">
    <property type="entry name" value="DNA ligase/mRNA capping enzyme, catalytic domain"/>
    <property type="match status" value="1"/>
</dbReference>
<evidence type="ECO:0000256" key="2">
    <source>
        <dbReference type="ARBA" id="ARBA00022598"/>
    </source>
</evidence>
<accession>A0A2S8BMK5</accession>
<evidence type="ECO:0000256" key="8">
    <source>
        <dbReference type="ARBA" id="ARBA00022840"/>
    </source>
</evidence>
<keyword evidence="12" id="KW-0131">Cell cycle</keyword>
<comment type="catalytic activity">
    <reaction evidence="13">
        <text>ATP + (deoxyribonucleotide)n-3'-hydroxyl + 5'-phospho-(deoxyribonucleotide)m = (deoxyribonucleotide)n+m + AMP + diphosphate.</text>
        <dbReference type="EC" id="6.5.1.1"/>
    </reaction>
</comment>
<dbReference type="EMBL" id="PPEA01000255">
    <property type="protein sequence ID" value="PQM47910.1"/>
    <property type="molecule type" value="Genomic_DNA"/>
</dbReference>
<keyword evidence="10" id="KW-0233">DNA recombination</keyword>
<evidence type="ECO:0000256" key="7">
    <source>
        <dbReference type="ARBA" id="ARBA00022763"/>
    </source>
</evidence>
<keyword evidence="5" id="KW-0479">Metal-binding</keyword>
<evidence type="ECO:0000256" key="6">
    <source>
        <dbReference type="ARBA" id="ARBA00022741"/>
    </source>
</evidence>
<evidence type="ECO:0000256" key="13">
    <source>
        <dbReference type="ARBA" id="ARBA00034003"/>
    </source>
</evidence>
<keyword evidence="6" id="KW-0547">Nucleotide-binding</keyword>
<dbReference type="FunFam" id="2.40.50.140:FF:000163">
    <property type="entry name" value="Probable DNA ligase"/>
    <property type="match status" value="1"/>
</dbReference>
<dbReference type="GO" id="GO:0046872">
    <property type="term" value="F:metal ion binding"/>
    <property type="evidence" value="ECO:0007669"/>
    <property type="project" value="UniProtKB-KW"/>
</dbReference>
<keyword evidence="2 17" id="KW-0436">Ligase</keyword>
<dbReference type="Pfam" id="PF01068">
    <property type="entry name" value="DNA_ligase_A_M"/>
    <property type="match status" value="1"/>
</dbReference>
<evidence type="ECO:0000256" key="5">
    <source>
        <dbReference type="ARBA" id="ARBA00022723"/>
    </source>
</evidence>
<name>A0A2S8BMK5_9MYCO</name>
<dbReference type="InterPro" id="IPR012309">
    <property type="entry name" value="DNA_ligase_ATP-dep_C"/>
</dbReference>